<organism evidence="10">
    <name type="scientific">freshwater metagenome</name>
    <dbReference type="NCBI Taxonomy" id="449393"/>
    <lineage>
        <taxon>unclassified sequences</taxon>
        <taxon>metagenomes</taxon>
        <taxon>ecological metagenomes</taxon>
    </lineage>
</organism>
<feature type="transmembrane region" description="Helical" evidence="9">
    <location>
        <begin position="379"/>
        <end position="400"/>
    </location>
</feature>
<evidence type="ECO:0000256" key="1">
    <source>
        <dbReference type="ARBA" id="ARBA00004651"/>
    </source>
</evidence>
<feature type="compositionally biased region" description="Basic and acidic residues" evidence="8">
    <location>
        <begin position="20"/>
        <end position="31"/>
    </location>
</feature>
<evidence type="ECO:0000256" key="4">
    <source>
        <dbReference type="ARBA" id="ARBA00022679"/>
    </source>
</evidence>
<dbReference type="PANTHER" id="PTHR33908:SF11">
    <property type="entry name" value="MEMBRANE PROTEIN"/>
    <property type="match status" value="1"/>
</dbReference>
<keyword evidence="3" id="KW-0328">Glycosyltransferase</keyword>
<comment type="subcellular location">
    <subcellularLocation>
        <location evidence="1">Cell membrane</location>
        <topology evidence="1">Multi-pass membrane protein</topology>
    </subcellularLocation>
</comment>
<keyword evidence="2" id="KW-1003">Cell membrane</keyword>
<evidence type="ECO:0000256" key="2">
    <source>
        <dbReference type="ARBA" id="ARBA00022475"/>
    </source>
</evidence>
<evidence type="ECO:0000256" key="9">
    <source>
        <dbReference type="SAM" id="Phobius"/>
    </source>
</evidence>
<proteinExistence type="predicted"/>
<reference evidence="10" key="1">
    <citation type="submission" date="2020-05" db="EMBL/GenBank/DDBJ databases">
        <authorList>
            <person name="Chiriac C."/>
            <person name="Salcher M."/>
            <person name="Ghai R."/>
            <person name="Kavagutti S V."/>
        </authorList>
    </citation>
    <scope>NUCLEOTIDE SEQUENCE</scope>
</reference>
<feature type="transmembrane region" description="Helical" evidence="9">
    <location>
        <begin position="121"/>
        <end position="142"/>
    </location>
</feature>
<gene>
    <name evidence="10" type="ORF">UFOPK2766_00535</name>
</gene>
<evidence type="ECO:0000256" key="3">
    <source>
        <dbReference type="ARBA" id="ARBA00022676"/>
    </source>
</evidence>
<sequence>MTQHNSDTQDGPDTQGSPDTQHRPESHHSPESQHSAETGAAPGVDVFLRVVVAISVLIGIALRFAPRSGMWLDEALSSNIAQLPLGDIPSALRRDGHPPLFYVLLHFWTSLPKPLGGGSDWSIRAFSGLISVLTLPLMYFAGRRVAQRKGAGPLGIQRTGLIALAVAATMPFGIRYGAEARMYALVIALSAAGYLLVDSLLAARSSGTRRLITFLGATLTASALLWTHYWSLWLLGAVGIVALFQAWKAPSRERKVGARLLIGALLLGGLSFTLWVPTLLYQSAHTGTPWGDKFGPASVVVLTIVDFAGAKYGIAHLFTYLLVPLILLGALAMIQKVRSLEPLGQAKTGRAEAAQTNAAQTNAAQEVVVRGSVQPRIRVELLVILFTVSLGWVATTAASGTFSSRYASGVYPLFLLSISAGIAVIRSPRGTALLLAAIVLIGSVGAFGAIGGLRSQTGQIAEKILAAQTSVPAVVISCPDQLGVSLERELEQGSSSSFSSAVIPYPTGGDPRFVDWVDYADRNSAASPAAFLEKVADRIPENATVYVVESPTYRTFEGQCDGLLAALAVDRDQSLLLEIDDSGIDESANLWAFTPRG</sequence>
<dbReference type="EMBL" id="CAEZYU010000016">
    <property type="protein sequence ID" value="CAB4734223.1"/>
    <property type="molecule type" value="Genomic_DNA"/>
</dbReference>
<feature type="transmembrane region" description="Helical" evidence="9">
    <location>
        <begin position="232"/>
        <end position="248"/>
    </location>
</feature>
<dbReference type="GO" id="GO:0016763">
    <property type="term" value="F:pentosyltransferase activity"/>
    <property type="evidence" value="ECO:0007669"/>
    <property type="project" value="TreeGrafter"/>
</dbReference>
<protein>
    <submittedName>
        <fullName evidence="10">Unannotated protein</fullName>
    </submittedName>
</protein>
<feature type="transmembrane region" description="Helical" evidence="9">
    <location>
        <begin position="260"/>
        <end position="281"/>
    </location>
</feature>
<keyword evidence="7 9" id="KW-0472">Membrane</keyword>
<evidence type="ECO:0000313" key="10">
    <source>
        <dbReference type="EMBL" id="CAB4734223.1"/>
    </source>
</evidence>
<keyword evidence="4" id="KW-0808">Transferase</keyword>
<feature type="transmembrane region" description="Helical" evidence="9">
    <location>
        <begin position="314"/>
        <end position="334"/>
    </location>
</feature>
<keyword evidence="5 9" id="KW-0812">Transmembrane</keyword>
<dbReference type="GO" id="GO:0005886">
    <property type="term" value="C:plasma membrane"/>
    <property type="evidence" value="ECO:0007669"/>
    <property type="project" value="UniProtKB-SubCell"/>
</dbReference>
<evidence type="ECO:0000256" key="7">
    <source>
        <dbReference type="ARBA" id="ARBA00023136"/>
    </source>
</evidence>
<dbReference type="PANTHER" id="PTHR33908">
    <property type="entry name" value="MANNOSYLTRANSFERASE YKCB-RELATED"/>
    <property type="match status" value="1"/>
</dbReference>
<evidence type="ECO:0000256" key="6">
    <source>
        <dbReference type="ARBA" id="ARBA00022989"/>
    </source>
</evidence>
<feature type="region of interest" description="Disordered" evidence="8">
    <location>
        <begin position="1"/>
        <end position="38"/>
    </location>
</feature>
<feature type="transmembrane region" description="Helical" evidence="9">
    <location>
        <begin position="46"/>
        <end position="65"/>
    </location>
</feature>
<name>A0A6J6SHK5_9ZZZZ</name>
<feature type="transmembrane region" description="Helical" evidence="9">
    <location>
        <begin position="406"/>
        <end position="425"/>
    </location>
</feature>
<feature type="transmembrane region" description="Helical" evidence="9">
    <location>
        <begin position="432"/>
        <end position="453"/>
    </location>
</feature>
<dbReference type="GO" id="GO:0008610">
    <property type="term" value="P:lipid biosynthetic process"/>
    <property type="evidence" value="ECO:0007669"/>
    <property type="project" value="UniProtKB-ARBA"/>
</dbReference>
<evidence type="ECO:0000256" key="8">
    <source>
        <dbReference type="SAM" id="MobiDB-lite"/>
    </source>
</evidence>
<dbReference type="AlphaFoldDB" id="A0A6J6SHK5"/>
<accession>A0A6J6SHK5</accession>
<feature type="transmembrane region" description="Helical" evidence="9">
    <location>
        <begin position="180"/>
        <end position="197"/>
    </location>
</feature>
<keyword evidence="6 9" id="KW-1133">Transmembrane helix</keyword>
<evidence type="ECO:0000256" key="5">
    <source>
        <dbReference type="ARBA" id="ARBA00022692"/>
    </source>
</evidence>
<dbReference type="InterPro" id="IPR050297">
    <property type="entry name" value="LipidA_mod_glycosyltrf_83"/>
</dbReference>
<feature type="compositionally biased region" description="Polar residues" evidence="8">
    <location>
        <begin position="1"/>
        <end position="19"/>
    </location>
</feature>